<dbReference type="EMBL" id="KL198123">
    <property type="protein sequence ID" value="KDQ06783.1"/>
    <property type="molecule type" value="Genomic_DNA"/>
</dbReference>
<reference evidence="2" key="1">
    <citation type="journal article" date="2014" name="Proc. Natl. Acad. Sci. U.S.A.">
        <title>Extensive sampling of basidiomycete genomes demonstrates inadequacy of the white-rot/brown-rot paradigm for wood decay fungi.</title>
        <authorList>
            <person name="Riley R."/>
            <person name="Salamov A.A."/>
            <person name="Brown D.W."/>
            <person name="Nagy L.G."/>
            <person name="Floudas D."/>
            <person name="Held B.W."/>
            <person name="Levasseur A."/>
            <person name="Lombard V."/>
            <person name="Morin E."/>
            <person name="Otillar R."/>
            <person name="Lindquist E.A."/>
            <person name="Sun H."/>
            <person name="LaButti K.M."/>
            <person name="Schmutz J."/>
            <person name="Jabbour D."/>
            <person name="Luo H."/>
            <person name="Baker S.E."/>
            <person name="Pisabarro A.G."/>
            <person name="Walton J.D."/>
            <person name="Blanchette R.A."/>
            <person name="Henrissat B."/>
            <person name="Martin F."/>
            <person name="Cullen D."/>
            <person name="Hibbett D.S."/>
            <person name="Grigoriev I.V."/>
        </authorList>
    </citation>
    <scope>NUCLEOTIDE SEQUENCE [LARGE SCALE GENOMIC DNA]</scope>
    <source>
        <strain evidence="2">FD-172 SS1</strain>
    </source>
</reference>
<dbReference type="HOGENOM" id="CLU_1495942_0_0_1"/>
<dbReference type="AlphaFoldDB" id="A0A067LU18"/>
<protein>
    <submittedName>
        <fullName evidence="1">Uncharacterized protein</fullName>
    </submittedName>
</protein>
<accession>A0A067LU18</accession>
<evidence type="ECO:0000313" key="1">
    <source>
        <dbReference type="EMBL" id="KDQ06783.1"/>
    </source>
</evidence>
<dbReference type="Proteomes" id="UP000027195">
    <property type="component" value="Unassembled WGS sequence"/>
</dbReference>
<sequence>MRDHAILTQKLALQVSTFNVQLPQSSLGYETSYRKRLSRLSLPHLPFVNPPLNLTGPSGLFRYHDYGHYGHYGKYTLCRLPFGPLRTTSRARGDSFKLLEDIRQLREGISLPPLPLFPLFSSLSFKSCNLSQCPLNSSTPDLSHAMCEILHACRLMYHPAIFKIPFLKVLFPRSFRSPRS</sequence>
<organism evidence="1 2">
    <name type="scientific">Botryobasidium botryosum (strain FD-172 SS1)</name>
    <dbReference type="NCBI Taxonomy" id="930990"/>
    <lineage>
        <taxon>Eukaryota</taxon>
        <taxon>Fungi</taxon>
        <taxon>Dikarya</taxon>
        <taxon>Basidiomycota</taxon>
        <taxon>Agaricomycotina</taxon>
        <taxon>Agaricomycetes</taxon>
        <taxon>Cantharellales</taxon>
        <taxon>Botryobasidiaceae</taxon>
        <taxon>Botryobasidium</taxon>
    </lineage>
</organism>
<evidence type="ECO:0000313" key="2">
    <source>
        <dbReference type="Proteomes" id="UP000027195"/>
    </source>
</evidence>
<dbReference type="InParanoid" id="A0A067LU18"/>
<gene>
    <name evidence="1" type="ORF">BOTBODRAFT_181254</name>
</gene>
<proteinExistence type="predicted"/>
<keyword evidence="2" id="KW-1185">Reference proteome</keyword>
<name>A0A067LU18_BOTB1</name>